<dbReference type="GO" id="GO:0006865">
    <property type="term" value="P:amino acid transport"/>
    <property type="evidence" value="ECO:0007669"/>
    <property type="project" value="TreeGrafter"/>
</dbReference>
<dbReference type="GO" id="GO:0016020">
    <property type="term" value="C:membrane"/>
    <property type="evidence" value="ECO:0007669"/>
    <property type="project" value="InterPro"/>
</dbReference>
<keyword evidence="2" id="KW-0813">Transport</keyword>
<dbReference type="SMART" id="SM00079">
    <property type="entry name" value="PBPe"/>
    <property type="match status" value="1"/>
</dbReference>
<accession>A0A1R4IDY3</accession>
<feature type="domain" description="Solute-binding protein family 3/N-terminal" evidence="6">
    <location>
        <begin position="85"/>
        <end position="307"/>
    </location>
</feature>
<evidence type="ECO:0000259" key="6">
    <source>
        <dbReference type="SMART" id="SM00062"/>
    </source>
</evidence>
<dbReference type="EMBL" id="FUKR01000006">
    <property type="protein sequence ID" value="SJN18027.1"/>
    <property type="molecule type" value="Genomic_DNA"/>
</dbReference>
<evidence type="ECO:0000259" key="7">
    <source>
        <dbReference type="SMART" id="SM00079"/>
    </source>
</evidence>
<dbReference type="PROSITE" id="PS01039">
    <property type="entry name" value="SBP_BACTERIAL_3"/>
    <property type="match status" value="1"/>
</dbReference>
<dbReference type="SUPFAM" id="SSF53850">
    <property type="entry name" value="Periplasmic binding protein-like II"/>
    <property type="match status" value="1"/>
</dbReference>
<dbReference type="InterPro" id="IPR051455">
    <property type="entry name" value="Bact_solute-bind_prot3"/>
</dbReference>
<dbReference type="SMART" id="SM00062">
    <property type="entry name" value="PBPb"/>
    <property type="match status" value="1"/>
</dbReference>
<dbReference type="GO" id="GO:0015276">
    <property type="term" value="F:ligand-gated monoatomic ion channel activity"/>
    <property type="evidence" value="ECO:0007669"/>
    <property type="project" value="InterPro"/>
</dbReference>
<dbReference type="InterPro" id="IPR001320">
    <property type="entry name" value="Iontro_rcpt_C"/>
</dbReference>
<sequence length="319" mass="33882">MRLDGEPHHVSSPVSTGGKGNMRTRKLFTAIAGSAAIALVLAGCSGGADGGSGSTEAAAETPYEVATDVTLEGSPTFDAMTKAGKVTIGVKEDQPGLGYLDAITEERTGFDIDIARWMAASLGFGEDQIDFIAIPSQNRESALVNGDIDYYVGTYSITDERKKQIDFAGPYFETGQGLLVKADNDEINSDKDLAGKTVCSVTGSTPIQNIKDNYPDTKTTEFGTYSECVNKLLDGQADAVTTDEAILIGYAADNPEELKVVGEPFTVEKYGIGLPKGDDVLREHFNTTLTDGGDIWKALYDQTLGQSGTTVEQPAVDNY</sequence>
<comment type="similarity">
    <text evidence="1 4">Belongs to the bacterial solute-binding protein 3 family.</text>
</comment>
<evidence type="ECO:0000256" key="4">
    <source>
        <dbReference type="RuleBase" id="RU003744"/>
    </source>
</evidence>
<protein>
    <submittedName>
        <fullName evidence="8">Putative glutamate binding protein</fullName>
    </submittedName>
</protein>
<dbReference type="PANTHER" id="PTHR30085:SF6">
    <property type="entry name" value="ABC TRANSPORTER GLUTAMINE-BINDING PROTEIN GLNH"/>
    <property type="match status" value="1"/>
</dbReference>
<dbReference type="Gene3D" id="3.40.190.10">
    <property type="entry name" value="Periplasmic binding protein-like II"/>
    <property type="match status" value="2"/>
</dbReference>
<evidence type="ECO:0000256" key="5">
    <source>
        <dbReference type="SAM" id="MobiDB-lite"/>
    </source>
</evidence>
<feature type="domain" description="Ionotropic glutamate receptor C-terminal" evidence="7">
    <location>
        <begin position="85"/>
        <end position="298"/>
    </location>
</feature>
<dbReference type="GO" id="GO:0030288">
    <property type="term" value="C:outer membrane-bounded periplasmic space"/>
    <property type="evidence" value="ECO:0007669"/>
    <property type="project" value="TreeGrafter"/>
</dbReference>
<dbReference type="Pfam" id="PF00497">
    <property type="entry name" value="SBP_bac_3"/>
    <property type="match status" value="1"/>
</dbReference>
<gene>
    <name evidence="8" type="ORF">FM119_01270</name>
</gene>
<dbReference type="GO" id="GO:0005576">
    <property type="term" value="C:extracellular region"/>
    <property type="evidence" value="ECO:0007669"/>
    <property type="project" value="TreeGrafter"/>
</dbReference>
<evidence type="ECO:0000313" key="8">
    <source>
        <dbReference type="EMBL" id="SJN18027.1"/>
    </source>
</evidence>
<evidence type="ECO:0000313" key="9">
    <source>
        <dbReference type="Proteomes" id="UP000196778"/>
    </source>
</evidence>
<dbReference type="CDD" id="cd13690">
    <property type="entry name" value="PBP2_GluB"/>
    <property type="match status" value="1"/>
</dbReference>
<dbReference type="InterPro" id="IPR001638">
    <property type="entry name" value="Solute-binding_3/MltF_N"/>
</dbReference>
<keyword evidence="3" id="KW-0732">Signal</keyword>
<dbReference type="Proteomes" id="UP000196778">
    <property type="component" value="Unassembled WGS sequence"/>
</dbReference>
<dbReference type="AlphaFoldDB" id="A0A1R4IDY3"/>
<dbReference type="PANTHER" id="PTHR30085">
    <property type="entry name" value="AMINO ACID ABC TRANSPORTER PERMEASE"/>
    <property type="match status" value="1"/>
</dbReference>
<organism evidence="8 9">
    <name type="scientific">Mycetocola reblochoni REB411</name>
    <dbReference type="NCBI Taxonomy" id="1255698"/>
    <lineage>
        <taxon>Bacteria</taxon>
        <taxon>Bacillati</taxon>
        <taxon>Actinomycetota</taxon>
        <taxon>Actinomycetes</taxon>
        <taxon>Micrococcales</taxon>
        <taxon>Microbacteriaceae</taxon>
        <taxon>Mycetocola</taxon>
    </lineage>
</organism>
<proteinExistence type="inferred from homology"/>
<reference evidence="9" key="1">
    <citation type="submission" date="2017-02" db="EMBL/GenBank/DDBJ databases">
        <authorList>
            <person name="Dridi B."/>
        </authorList>
    </citation>
    <scope>NUCLEOTIDE SEQUENCE [LARGE SCALE GENOMIC DNA]</scope>
    <source>
        <strain evidence="9">EB411</strain>
    </source>
</reference>
<keyword evidence="9" id="KW-1185">Reference proteome</keyword>
<evidence type="ECO:0000256" key="2">
    <source>
        <dbReference type="ARBA" id="ARBA00022448"/>
    </source>
</evidence>
<evidence type="ECO:0000256" key="3">
    <source>
        <dbReference type="ARBA" id="ARBA00022729"/>
    </source>
</evidence>
<evidence type="ECO:0000256" key="1">
    <source>
        <dbReference type="ARBA" id="ARBA00010333"/>
    </source>
</evidence>
<name>A0A1R4IDY3_9MICO</name>
<feature type="region of interest" description="Disordered" evidence="5">
    <location>
        <begin position="1"/>
        <end position="21"/>
    </location>
</feature>
<dbReference type="InterPro" id="IPR018313">
    <property type="entry name" value="SBP_3_CS"/>
</dbReference>